<keyword evidence="2" id="KW-1185">Reference proteome</keyword>
<dbReference type="Proteomes" id="UP000199529">
    <property type="component" value="Unassembled WGS sequence"/>
</dbReference>
<dbReference type="OrthoDB" id="5193571at2"/>
<reference evidence="2" key="1">
    <citation type="submission" date="2016-10" db="EMBL/GenBank/DDBJ databases">
        <authorList>
            <person name="Varghese N."/>
            <person name="Submissions S."/>
        </authorList>
    </citation>
    <scope>NUCLEOTIDE SEQUENCE [LARGE SCALE GENOMIC DNA]</scope>
    <source>
        <strain evidence="2">CGMCC 4.3530</strain>
    </source>
</reference>
<evidence type="ECO:0000313" key="1">
    <source>
        <dbReference type="EMBL" id="SDZ59111.1"/>
    </source>
</evidence>
<gene>
    <name evidence="1" type="ORF">SAMN05216215_11206</name>
</gene>
<organism evidence="1 2">
    <name type="scientific">Saccharopolyspora shandongensis</name>
    <dbReference type="NCBI Taxonomy" id="418495"/>
    <lineage>
        <taxon>Bacteria</taxon>
        <taxon>Bacillati</taxon>
        <taxon>Actinomycetota</taxon>
        <taxon>Actinomycetes</taxon>
        <taxon>Pseudonocardiales</taxon>
        <taxon>Pseudonocardiaceae</taxon>
        <taxon>Saccharopolyspora</taxon>
    </lineage>
</organism>
<protein>
    <recommendedName>
        <fullName evidence="3">Minor tail protein</fullName>
    </recommendedName>
</protein>
<proteinExistence type="predicted"/>
<dbReference type="STRING" id="418495.SAMN05216215_11206"/>
<dbReference type="EMBL" id="FNOK01000120">
    <property type="protein sequence ID" value="SDZ59111.1"/>
    <property type="molecule type" value="Genomic_DNA"/>
</dbReference>
<sequence>MVERHSWAVQQVAGVGQQTVEDGRITVAALATPSGRITSRTGLFPAAAAPAAVTATTPTANGFVHVAPFRGVVQSQRGGGAYLMCLDAIKDINVLGTAPADASNPRNDLIVAQQSDAYFADADSEFRVRHVVGTPAATPVDPPVTGSADYITLARIVVPANATTITTSNITSFDVARTVAAGGILPVTDATARSGVASPYAGQAVYRLDTKRVEVHDGTDWRVPSIPVVAATSEISNPITGQLIMLSPTNIVQRWTGSTWVDAFPIGGTTNATRHEARYYRTTTQSIPNNIDQRVHLPDADYLSDDVSSTAVGNGTEFTLNRTGLWQLSANIRFVSTGSAAERAVAIAGSPTASRYAQAASDQTGEPCSLSCTTTRRFNAGDKVSMWAYQNTGAAVNLDQLGNGVNMSLTWLRG</sequence>
<dbReference type="RefSeq" id="WP_143061390.1">
    <property type="nucleotide sequence ID" value="NZ_FNOK01000120.1"/>
</dbReference>
<name>A0A1H3UAJ3_9PSEU</name>
<accession>A0A1H3UAJ3</accession>
<dbReference type="AlphaFoldDB" id="A0A1H3UAJ3"/>
<evidence type="ECO:0008006" key="3">
    <source>
        <dbReference type="Google" id="ProtNLM"/>
    </source>
</evidence>
<evidence type="ECO:0000313" key="2">
    <source>
        <dbReference type="Proteomes" id="UP000199529"/>
    </source>
</evidence>